<dbReference type="Proteomes" id="UP000006671">
    <property type="component" value="Unassembled WGS sequence"/>
</dbReference>
<feature type="transmembrane region" description="Helical" evidence="2">
    <location>
        <begin position="168"/>
        <end position="188"/>
    </location>
</feature>
<dbReference type="Pfam" id="PF02517">
    <property type="entry name" value="Rce1-like"/>
    <property type="match status" value="1"/>
</dbReference>
<dbReference type="AlphaFoldDB" id="D2VAJ4"/>
<dbReference type="PANTHER" id="PTHR36435">
    <property type="entry name" value="SLR1288 PROTEIN"/>
    <property type="match status" value="1"/>
</dbReference>
<dbReference type="OMA" id="HMFFRRT"/>
<feature type="transmembrane region" description="Helical" evidence="2">
    <location>
        <begin position="65"/>
        <end position="88"/>
    </location>
</feature>
<feature type="transmembrane region" description="Helical" evidence="2">
    <location>
        <begin position="200"/>
        <end position="219"/>
    </location>
</feature>
<proteinExistence type="predicted"/>
<evidence type="ECO:0000313" key="5">
    <source>
        <dbReference type="Proteomes" id="UP000006671"/>
    </source>
</evidence>
<keyword evidence="5" id="KW-1185">Reference proteome</keyword>
<evidence type="ECO:0000256" key="1">
    <source>
        <dbReference type="SAM" id="MobiDB-lite"/>
    </source>
</evidence>
<evidence type="ECO:0000313" key="4">
    <source>
        <dbReference type="EMBL" id="EFC45965.1"/>
    </source>
</evidence>
<accession>D2VAJ4</accession>
<feature type="region of interest" description="Disordered" evidence="1">
    <location>
        <begin position="1"/>
        <end position="27"/>
    </location>
</feature>
<feature type="transmembrane region" description="Helical" evidence="2">
    <location>
        <begin position="375"/>
        <end position="395"/>
    </location>
</feature>
<dbReference type="PANTHER" id="PTHR36435:SF1">
    <property type="entry name" value="CAAX AMINO TERMINAL PROTEASE FAMILY PROTEIN"/>
    <property type="match status" value="1"/>
</dbReference>
<dbReference type="EMBL" id="GG738860">
    <property type="protein sequence ID" value="EFC45965.1"/>
    <property type="molecule type" value="Genomic_DNA"/>
</dbReference>
<keyword evidence="2" id="KW-0472">Membrane</keyword>
<dbReference type="InterPro" id="IPR003675">
    <property type="entry name" value="Rce1/LyrA-like_dom"/>
</dbReference>
<feature type="compositionally biased region" description="Basic and acidic residues" evidence="1">
    <location>
        <begin position="14"/>
        <end position="26"/>
    </location>
</feature>
<dbReference type="RefSeq" id="XP_002678709.1">
    <property type="nucleotide sequence ID" value="XM_002678663.1"/>
</dbReference>
<dbReference type="GO" id="GO:0004175">
    <property type="term" value="F:endopeptidase activity"/>
    <property type="evidence" value="ECO:0007669"/>
    <property type="project" value="UniProtKB-ARBA"/>
</dbReference>
<dbReference type="VEuPathDB" id="AmoebaDB:NAEGRDRAFT_65878"/>
<dbReference type="KEGG" id="ngr:NAEGRDRAFT_65878"/>
<dbReference type="InterPro" id="IPR052710">
    <property type="entry name" value="CAAX_protease"/>
</dbReference>
<keyword evidence="2" id="KW-0812">Transmembrane</keyword>
<feature type="compositionally biased region" description="Polar residues" evidence="1">
    <location>
        <begin position="1"/>
        <end position="13"/>
    </location>
</feature>
<dbReference type="eggNOG" id="ENOG502SFGW">
    <property type="taxonomic scope" value="Eukaryota"/>
</dbReference>
<gene>
    <name evidence="4" type="ORF">NAEGRDRAFT_65878</name>
</gene>
<protein>
    <submittedName>
        <fullName evidence="4">Predicted protein</fullName>
    </submittedName>
</protein>
<dbReference type="GeneID" id="8848544"/>
<sequence length="458" mass="52615">MAPQTSAKTSSSELKNRKQDLEQIKDDEIEITSDEEAELLKEEEEEEKKKMLQAGYKPPQWTESFWIKCLGLAFPILLSLGDVVLFVFEYLFTNTIVQTLLASVSFHKYRSFSSIHKCDSCKINLDLNSTVTTNTEAFSAFNEVMNMDWKSCLTCVFSEDASLIMLNFLYVAVWSFCICYYFTWRYGVKLGKIRKPSAKAILVILTIIIGMVLLVWYQYQNNEWIYSMSNFTAIKRDTKNPFGFFGNETEIEAPIEDDITSFVSETETINTTIPNLLEQEGTQVDYLKMIQLMIGSPIVEEIILRVVLVHMFFRRTGRPVVSFVMTNTLFAVLHMFSVNWGASYVYTYYQVLAGFVLGMFYSTRYYLTENLAENALLHIANNVSAIFLPVTLTFDDIYPKYVIPVVLSFAFYIVMLILDLNKVMNMPTKQIVPVIVEENKSTSTPPTTSTNNEDKKKK</sequence>
<organism evidence="5">
    <name type="scientific">Naegleria gruberi</name>
    <name type="common">Amoeba</name>
    <dbReference type="NCBI Taxonomy" id="5762"/>
    <lineage>
        <taxon>Eukaryota</taxon>
        <taxon>Discoba</taxon>
        <taxon>Heterolobosea</taxon>
        <taxon>Tetramitia</taxon>
        <taxon>Eutetramitia</taxon>
        <taxon>Vahlkampfiidae</taxon>
        <taxon>Naegleria</taxon>
    </lineage>
</organism>
<dbReference type="GO" id="GO:0080120">
    <property type="term" value="P:CAAX-box protein maturation"/>
    <property type="evidence" value="ECO:0007669"/>
    <property type="project" value="UniProtKB-ARBA"/>
</dbReference>
<reference evidence="4 5" key="1">
    <citation type="journal article" date="2010" name="Cell">
        <title>The genome of Naegleria gruberi illuminates early eukaryotic versatility.</title>
        <authorList>
            <person name="Fritz-Laylin L.K."/>
            <person name="Prochnik S.E."/>
            <person name="Ginger M.L."/>
            <person name="Dacks J.B."/>
            <person name="Carpenter M.L."/>
            <person name="Field M.C."/>
            <person name="Kuo A."/>
            <person name="Paredez A."/>
            <person name="Chapman J."/>
            <person name="Pham J."/>
            <person name="Shu S."/>
            <person name="Neupane R."/>
            <person name="Cipriano M."/>
            <person name="Mancuso J."/>
            <person name="Tu H."/>
            <person name="Salamov A."/>
            <person name="Lindquist E."/>
            <person name="Shapiro H."/>
            <person name="Lucas S."/>
            <person name="Grigoriev I.V."/>
            <person name="Cande W.Z."/>
            <person name="Fulton C."/>
            <person name="Rokhsar D.S."/>
            <person name="Dawson S.C."/>
        </authorList>
    </citation>
    <scope>NUCLEOTIDE SEQUENCE [LARGE SCALE GENOMIC DNA]</scope>
    <source>
        <strain evidence="4 5">NEG-M</strain>
    </source>
</reference>
<feature type="transmembrane region" description="Helical" evidence="2">
    <location>
        <begin position="289"/>
        <end position="308"/>
    </location>
</feature>
<feature type="transmembrane region" description="Helical" evidence="2">
    <location>
        <begin position="401"/>
        <end position="420"/>
    </location>
</feature>
<keyword evidence="2" id="KW-1133">Transmembrane helix</keyword>
<name>D2VAJ4_NAEGR</name>
<dbReference type="InParanoid" id="D2VAJ4"/>
<feature type="domain" description="CAAX prenyl protease 2/Lysostaphin resistance protein A-like" evidence="3">
    <location>
        <begin position="287"/>
        <end position="383"/>
    </location>
</feature>
<dbReference type="OrthoDB" id="10258356at2759"/>
<evidence type="ECO:0000256" key="2">
    <source>
        <dbReference type="SAM" id="Phobius"/>
    </source>
</evidence>
<feature type="transmembrane region" description="Helical" evidence="2">
    <location>
        <begin position="346"/>
        <end position="363"/>
    </location>
</feature>
<feature type="transmembrane region" description="Helical" evidence="2">
    <location>
        <begin position="320"/>
        <end position="340"/>
    </location>
</feature>
<evidence type="ECO:0000259" key="3">
    <source>
        <dbReference type="Pfam" id="PF02517"/>
    </source>
</evidence>